<dbReference type="EMBL" id="SACS01000015">
    <property type="protein sequence ID" value="RVU35484.1"/>
    <property type="molecule type" value="Genomic_DNA"/>
</dbReference>
<keyword evidence="2" id="KW-1277">Toxin-antitoxin system</keyword>
<comment type="similarity">
    <text evidence="1 3">Belongs to the RelE toxin family.</text>
</comment>
<dbReference type="Pfam" id="PF05016">
    <property type="entry name" value="ParE_toxin"/>
    <property type="match status" value="1"/>
</dbReference>
<accession>A0A437QLT5</accession>
<dbReference type="RefSeq" id="WP_127699958.1">
    <property type="nucleotide sequence ID" value="NZ_SACS01000015.1"/>
</dbReference>
<organism evidence="4 5">
    <name type="scientific">Rheinheimera riviphila</name>
    <dbReference type="NCBI Taxonomy" id="1834037"/>
    <lineage>
        <taxon>Bacteria</taxon>
        <taxon>Pseudomonadati</taxon>
        <taxon>Pseudomonadota</taxon>
        <taxon>Gammaproteobacteria</taxon>
        <taxon>Chromatiales</taxon>
        <taxon>Chromatiaceae</taxon>
        <taxon>Rheinheimera</taxon>
    </lineage>
</organism>
<name>A0A437QLT5_9GAMM</name>
<dbReference type="InterPro" id="IPR035093">
    <property type="entry name" value="RelE/ParE_toxin_dom_sf"/>
</dbReference>
<protein>
    <recommendedName>
        <fullName evidence="3">Toxin</fullName>
    </recommendedName>
</protein>
<evidence type="ECO:0000256" key="2">
    <source>
        <dbReference type="ARBA" id="ARBA00022649"/>
    </source>
</evidence>
<keyword evidence="5" id="KW-1185">Reference proteome</keyword>
<dbReference type="InterPro" id="IPR028344">
    <property type="entry name" value="ParE1/4"/>
</dbReference>
<proteinExistence type="inferred from homology"/>
<evidence type="ECO:0000313" key="4">
    <source>
        <dbReference type="EMBL" id="RVU35484.1"/>
    </source>
</evidence>
<evidence type="ECO:0000256" key="3">
    <source>
        <dbReference type="PIRNR" id="PIRNR029218"/>
    </source>
</evidence>
<gene>
    <name evidence="4" type="ORF">EOE67_14025</name>
</gene>
<comment type="caution">
    <text evidence="4">The sequence shown here is derived from an EMBL/GenBank/DDBJ whole genome shotgun (WGS) entry which is preliminary data.</text>
</comment>
<dbReference type="OrthoDB" id="516834at2"/>
<dbReference type="PIRSF" id="PIRSF029218">
    <property type="entry name" value="ParE"/>
    <property type="match status" value="1"/>
</dbReference>
<dbReference type="InterPro" id="IPR051803">
    <property type="entry name" value="TA_system_RelE-like_toxin"/>
</dbReference>
<dbReference type="PANTHER" id="PTHR33755">
    <property type="entry name" value="TOXIN PARE1-RELATED"/>
    <property type="match status" value="1"/>
</dbReference>
<dbReference type="PANTHER" id="PTHR33755:SF9">
    <property type="entry name" value="TOXIN PARE1"/>
    <property type="match status" value="1"/>
</dbReference>
<evidence type="ECO:0000313" key="5">
    <source>
        <dbReference type="Proteomes" id="UP000283077"/>
    </source>
</evidence>
<dbReference type="AlphaFoldDB" id="A0A437QLT5"/>
<dbReference type="InterPro" id="IPR007712">
    <property type="entry name" value="RelE/ParE_toxin"/>
</dbReference>
<reference evidence="4 5" key="1">
    <citation type="submission" date="2019-01" db="EMBL/GenBank/DDBJ databases">
        <authorList>
            <person name="Chen W.-M."/>
        </authorList>
    </citation>
    <scope>NUCLEOTIDE SEQUENCE [LARGE SCALE GENOMIC DNA]</scope>
    <source>
        <strain evidence="4 5">KYPC3</strain>
    </source>
</reference>
<sequence>MAEYQLSPLAEADIRAIATSTFTNWGSDQARTYLESLDRTLLSLAANPGSGRPRDEIHVGAKSFPSGKHVIFYRISASGIEVARVLHQRMDIQTLFSDDF</sequence>
<dbReference type="Proteomes" id="UP000283077">
    <property type="component" value="Unassembled WGS sequence"/>
</dbReference>
<evidence type="ECO:0000256" key="1">
    <source>
        <dbReference type="ARBA" id="ARBA00006226"/>
    </source>
</evidence>
<dbReference type="Gene3D" id="3.30.2310.20">
    <property type="entry name" value="RelE-like"/>
    <property type="match status" value="1"/>
</dbReference>